<protein>
    <submittedName>
        <fullName evidence="2">Uncharacterized protein</fullName>
    </submittedName>
</protein>
<dbReference type="InterPro" id="IPR019312">
    <property type="entry name" value="CNOT11"/>
</dbReference>
<dbReference type="GeneID" id="13282323"/>
<dbReference type="RefSeq" id="XP_003842319.1">
    <property type="nucleotide sequence ID" value="XM_003842271.1"/>
</dbReference>
<organism evidence="3">
    <name type="scientific">Leptosphaeria maculans (strain JN3 / isolate v23.1.3 / race Av1-4-5-6-7-8)</name>
    <name type="common">Blackleg fungus</name>
    <name type="synonym">Phoma lingam</name>
    <dbReference type="NCBI Taxonomy" id="985895"/>
    <lineage>
        <taxon>Eukaryota</taxon>
        <taxon>Fungi</taxon>
        <taxon>Dikarya</taxon>
        <taxon>Ascomycota</taxon>
        <taxon>Pezizomycotina</taxon>
        <taxon>Dothideomycetes</taxon>
        <taxon>Pleosporomycetidae</taxon>
        <taxon>Pleosporales</taxon>
        <taxon>Pleosporineae</taxon>
        <taxon>Leptosphaeriaceae</taxon>
        <taxon>Plenodomus</taxon>
        <taxon>Plenodomus lingam/Leptosphaeria maculans species complex</taxon>
    </lineage>
</organism>
<feature type="region of interest" description="Disordered" evidence="1">
    <location>
        <begin position="189"/>
        <end position="221"/>
    </location>
</feature>
<name>E5A5E2_LEPMJ</name>
<dbReference type="EMBL" id="FP929134">
    <property type="protein sequence ID" value="CBX98840.1"/>
    <property type="molecule type" value="Genomic_DNA"/>
</dbReference>
<dbReference type="OMA" id="NCEYKLW"/>
<feature type="region of interest" description="Disordered" evidence="1">
    <location>
        <begin position="290"/>
        <end position="338"/>
    </location>
</feature>
<gene>
    <name evidence="2" type="ORF">LEMA_P080790.1</name>
</gene>
<proteinExistence type="predicted"/>
<sequence>MDYSAQLSAAEIQCLGNPDSTFDNATRDLESTGSPNEWAFQRCLRIKNTLDAWEHRVRADPSWGLLALLLHGEYQFWREYAPLGDVRWNPFLSHWVNYIQCLDTESANKALSVAGSYDAATREPSAEVIVAVRGEWIKKMLSSGLESDIHAMTPRTLHHLASLSVKKPFAIQPYLQILLDDGIYSTSDLPVSSTPDSTPPTSPPGLTNGHPGQDTPGANADWKDGIRERLARQPCTAVHELSRLPLQLPHLDFLTKLLAEHTLESHSIDPEPVVLSYIQHSLRTIERMGSAPPLAGQDLHPRQDSSTTSTTTTTTTTPPANDPTNANTNPPHNNDEDEEPIWEYGKEAQARHVRLLLLFIKSLIRKRLLGMDTLYFEIQEICYRYVWIGEVREFRRWVGEGDDVGL</sequence>
<dbReference type="Pfam" id="PF10155">
    <property type="entry name" value="CNOT11"/>
    <property type="match status" value="1"/>
</dbReference>
<reference evidence="3" key="1">
    <citation type="journal article" date="2011" name="Nat. Commun.">
        <title>Effector diversification within compartments of the Leptosphaeria maculans genome affected by Repeat-Induced Point mutations.</title>
        <authorList>
            <person name="Rouxel T."/>
            <person name="Grandaubert J."/>
            <person name="Hane J.K."/>
            <person name="Hoede C."/>
            <person name="van de Wouw A.P."/>
            <person name="Couloux A."/>
            <person name="Dominguez V."/>
            <person name="Anthouard V."/>
            <person name="Bally P."/>
            <person name="Bourras S."/>
            <person name="Cozijnsen A.J."/>
            <person name="Ciuffetti L.M."/>
            <person name="Degrave A."/>
            <person name="Dilmaghani A."/>
            <person name="Duret L."/>
            <person name="Fudal I."/>
            <person name="Goodwin S.B."/>
            <person name="Gout L."/>
            <person name="Glaser N."/>
            <person name="Linglin J."/>
            <person name="Kema G.H.J."/>
            <person name="Lapalu N."/>
            <person name="Lawrence C.B."/>
            <person name="May K."/>
            <person name="Meyer M."/>
            <person name="Ollivier B."/>
            <person name="Poulain J."/>
            <person name="Schoch C.L."/>
            <person name="Simon A."/>
            <person name="Spatafora J.W."/>
            <person name="Stachowiak A."/>
            <person name="Turgeon B.G."/>
            <person name="Tyler B.M."/>
            <person name="Vincent D."/>
            <person name="Weissenbach J."/>
            <person name="Amselem J."/>
            <person name="Quesneville H."/>
            <person name="Oliver R.P."/>
            <person name="Wincker P."/>
            <person name="Balesdent M.-H."/>
            <person name="Howlett B.J."/>
        </authorList>
    </citation>
    <scope>NUCLEOTIDE SEQUENCE [LARGE SCALE GENOMIC DNA]</scope>
    <source>
        <strain evidence="3">JN3 / isolate v23.1.3 / race Av1-4-5-6-7-8</strain>
    </source>
</reference>
<feature type="compositionally biased region" description="Low complexity" evidence="1">
    <location>
        <begin position="304"/>
        <end position="332"/>
    </location>
</feature>
<dbReference type="Proteomes" id="UP000002668">
    <property type="component" value="Genome"/>
</dbReference>
<dbReference type="InParanoid" id="E5A5E2"/>
<dbReference type="OrthoDB" id="10265389at2759"/>
<dbReference type="HOGENOM" id="CLU_685140_0_0_1"/>
<accession>E5A5E2</accession>
<evidence type="ECO:0000256" key="1">
    <source>
        <dbReference type="SAM" id="MobiDB-lite"/>
    </source>
</evidence>
<evidence type="ECO:0000313" key="2">
    <source>
        <dbReference type="EMBL" id="CBX98840.1"/>
    </source>
</evidence>
<dbReference type="STRING" id="985895.E5A5E2"/>
<evidence type="ECO:0000313" key="3">
    <source>
        <dbReference type="Proteomes" id="UP000002668"/>
    </source>
</evidence>
<dbReference type="VEuPathDB" id="FungiDB:LEMA_P080790.1"/>
<dbReference type="GO" id="GO:0030014">
    <property type="term" value="C:CCR4-NOT complex"/>
    <property type="evidence" value="ECO:0007669"/>
    <property type="project" value="InterPro"/>
</dbReference>
<dbReference type="AlphaFoldDB" id="E5A5E2"/>
<keyword evidence="3" id="KW-1185">Reference proteome</keyword>
<dbReference type="eggNOG" id="ENOG502SRQ1">
    <property type="taxonomic scope" value="Eukaryota"/>
</dbReference>